<dbReference type="Proteomes" id="UP000287857">
    <property type="component" value="Unassembled WGS sequence"/>
</dbReference>
<keyword evidence="4" id="KW-1185">Reference proteome</keyword>
<comment type="similarity">
    <text evidence="1">Belongs to the initiator RepB protein family.</text>
</comment>
<gene>
    <name evidence="3" type="ORF">CBF37_11275</name>
</gene>
<evidence type="ECO:0000259" key="2">
    <source>
        <dbReference type="Pfam" id="PF01051"/>
    </source>
</evidence>
<evidence type="ECO:0000313" key="4">
    <source>
        <dbReference type="Proteomes" id="UP000287857"/>
    </source>
</evidence>
<dbReference type="RefSeq" id="WP_125984835.1">
    <property type="nucleotide sequence ID" value="NZ_NGJS01000029.1"/>
</dbReference>
<evidence type="ECO:0000313" key="3">
    <source>
        <dbReference type="EMBL" id="RST96018.1"/>
    </source>
</evidence>
<dbReference type="AlphaFoldDB" id="A0A429ZQU3"/>
<proteinExistence type="inferred from homology"/>
<comment type="caution">
    <text evidence="3">The sequence shown here is derived from an EMBL/GenBank/DDBJ whole genome shotgun (WGS) entry which is preliminary data.</text>
</comment>
<accession>A0A429ZQU3</accession>
<dbReference type="InterPro" id="IPR000525">
    <property type="entry name" value="Initiator_Rep_WH1"/>
</dbReference>
<dbReference type="EMBL" id="NGJS01000029">
    <property type="protein sequence ID" value="RST96018.1"/>
    <property type="molecule type" value="Genomic_DNA"/>
</dbReference>
<dbReference type="GO" id="GO:0003887">
    <property type="term" value="F:DNA-directed DNA polymerase activity"/>
    <property type="evidence" value="ECO:0007669"/>
    <property type="project" value="InterPro"/>
</dbReference>
<dbReference type="OrthoDB" id="2084703at2"/>
<dbReference type="Gene3D" id="1.10.10.10">
    <property type="entry name" value="Winged helix-like DNA-binding domain superfamily/Winged helix DNA-binding domain"/>
    <property type="match status" value="2"/>
</dbReference>
<name>A0A429ZQU3_9ENTE</name>
<dbReference type="Pfam" id="PF21205">
    <property type="entry name" value="Rep3_C"/>
    <property type="match status" value="1"/>
</dbReference>
<protein>
    <recommendedName>
        <fullName evidence="2">Initiator Rep protein WH1 domain-containing protein</fullName>
    </recommendedName>
</protein>
<feature type="domain" description="Initiator Rep protein WH1" evidence="2">
    <location>
        <begin position="9"/>
        <end position="150"/>
    </location>
</feature>
<evidence type="ECO:0000256" key="1">
    <source>
        <dbReference type="ARBA" id="ARBA00038283"/>
    </source>
</evidence>
<dbReference type="Pfam" id="PF01051">
    <property type="entry name" value="Rep3_N"/>
    <property type="match status" value="1"/>
</dbReference>
<reference evidence="3 4" key="1">
    <citation type="submission" date="2017-05" db="EMBL/GenBank/DDBJ databases">
        <title>Vagococcus spp. assemblies.</title>
        <authorList>
            <person name="Gulvik C.A."/>
        </authorList>
    </citation>
    <scope>NUCLEOTIDE SEQUENCE [LARGE SCALE GENOMIC DNA]</scope>
    <source>
        <strain evidence="3 4">SS1995</strain>
    </source>
</reference>
<dbReference type="GO" id="GO:0006270">
    <property type="term" value="P:DNA replication initiation"/>
    <property type="evidence" value="ECO:0007669"/>
    <property type="project" value="InterPro"/>
</dbReference>
<organism evidence="3 4">
    <name type="scientific">Vagococcus vulneris</name>
    <dbReference type="NCBI Taxonomy" id="1977869"/>
    <lineage>
        <taxon>Bacteria</taxon>
        <taxon>Bacillati</taxon>
        <taxon>Bacillota</taxon>
        <taxon>Bacilli</taxon>
        <taxon>Lactobacillales</taxon>
        <taxon>Enterococcaceae</taxon>
        <taxon>Vagococcus</taxon>
    </lineage>
</organism>
<dbReference type="InterPro" id="IPR036388">
    <property type="entry name" value="WH-like_DNA-bd_sf"/>
</dbReference>
<dbReference type="SUPFAM" id="SSF46785">
    <property type="entry name" value="Winged helix' DNA-binding domain"/>
    <property type="match status" value="1"/>
</dbReference>
<dbReference type="InterPro" id="IPR036390">
    <property type="entry name" value="WH_DNA-bd_sf"/>
</dbReference>
<sequence length="243" mass="28517">MENINRELVVYKNELNSVSFKGLSPVEMDLFFAVCSQAKETNSLTVRMDLDKVRRISGQYTQSLDRFMAFIEQMNDNIQGTSMKVKTDSYVESYALFTYYKIDNNDLVVDVNPRLAHVINNIKSDFTQYELDEFVNINSKYTKTIFRQLKQFKDTGLYIVSMDKFKFLLDVPKSYRMTDIDRQILNPSLSELSNIFENLKLEKIKSGRKISKLKFTFKKQEHEIIDVLPDVPLYNWLEGNDVE</sequence>